<dbReference type="InterPro" id="IPR039947">
    <property type="entry name" value="NCoA-4"/>
</dbReference>
<evidence type="ECO:0000313" key="3">
    <source>
        <dbReference type="EMBL" id="KAG8434994.1"/>
    </source>
</evidence>
<dbReference type="Pfam" id="PF12489">
    <property type="entry name" value="ARA70"/>
    <property type="match status" value="2"/>
</dbReference>
<reference evidence="3" key="1">
    <citation type="thesis" date="2020" institute="ProQuest LLC" country="789 East Eisenhower Parkway, Ann Arbor, MI, USA">
        <title>Comparative Genomics and Chromosome Evolution.</title>
        <authorList>
            <person name="Mudd A.B."/>
        </authorList>
    </citation>
    <scope>NUCLEOTIDE SEQUENCE</scope>
    <source>
        <strain evidence="3">Female2</strain>
        <tissue evidence="3">Blood</tissue>
    </source>
</reference>
<evidence type="ECO:0000256" key="1">
    <source>
        <dbReference type="SAM" id="MobiDB-lite"/>
    </source>
</evidence>
<dbReference type="EMBL" id="JAACNH010000008">
    <property type="protein sequence ID" value="KAG8434994.1"/>
    <property type="molecule type" value="Genomic_DNA"/>
</dbReference>
<dbReference type="GO" id="GO:0006879">
    <property type="term" value="P:intracellular iron ion homeostasis"/>
    <property type="evidence" value="ECO:0007669"/>
    <property type="project" value="InterPro"/>
</dbReference>
<protein>
    <recommendedName>
        <fullName evidence="2">Nuclear receptor coactivator 4 N-terminal domain-containing protein</fullName>
    </recommendedName>
</protein>
<dbReference type="GO" id="GO:0009725">
    <property type="term" value="P:response to hormone"/>
    <property type="evidence" value="ECO:0007669"/>
    <property type="project" value="TreeGrafter"/>
</dbReference>
<dbReference type="InterPro" id="IPR022174">
    <property type="entry name" value="NCOA4_N"/>
</dbReference>
<dbReference type="PANTHER" id="PTHR17085">
    <property type="entry name" value="NUCLEAR RECEPTOR COACTIVATOR 4"/>
    <property type="match status" value="1"/>
</dbReference>
<accession>A0A8T2IVA6</accession>
<proteinExistence type="predicted"/>
<dbReference type="Proteomes" id="UP000812440">
    <property type="component" value="Chromosome 7"/>
</dbReference>
<gene>
    <name evidence="3" type="ORF">GDO86_013087</name>
</gene>
<feature type="domain" description="Nuclear receptor coactivator 4 N-terminal" evidence="2">
    <location>
        <begin position="27"/>
        <end position="155"/>
    </location>
</feature>
<name>A0A8T2IVA6_9PIPI</name>
<dbReference type="AlphaFoldDB" id="A0A8T2IVA6"/>
<evidence type="ECO:0000313" key="4">
    <source>
        <dbReference type="Proteomes" id="UP000812440"/>
    </source>
</evidence>
<dbReference type="PANTHER" id="PTHR17085:SF3">
    <property type="entry name" value="NUCLEAR RECEPTOR COACTIVATOR 4"/>
    <property type="match status" value="1"/>
</dbReference>
<keyword evidence="4" id="KW-1185">Reference proteome</keyword>
<organism evidence="3 4">
    <name type="scientific">Hymenochirus boettgeri</name>
    <name type="common">Congo dwarf clawed frog</name>
    <dbReference type="NCBI Taxonomy" id="247094"/>
    <lineage>
        <taxon>Eukaryota</taxon>
        <taxon>Metazoa</taxon>
        <taxon>Chordata</taxon>
        <taxon>Craniata</taxon>
        <taxon>Vertebrata</taxon>
        <taxon>Euteleostomi</taxon>
        <taxon>Amphibia</taxon>
        <taxon>Batrachia</taxon>
        <taxon>Anura</taxon>
        <taxon>Pipoidea</taxon>
        <taxon>Pipidae</taxon>
        <taxon>Pipinae</taxon>
        <taxon>Hymenochirus</taxon>
    </lineage>
</organism>
<feature type="region of interest" description="Disordered" evidence="1">
    <location>
        <begin position="449"/>
        <end position="468"/>
    </location>
</feature>
<dbReference type="GO" id="GO:0003713">
    <property type="term" value="F:transcription coactivator activity"/>
    <property type="evidence" value="ECO:0007669"/>
    <property type="project" value="InterPro"/>
</dbReference>
<comment type="caution">
    <text evidence="3">The sequence shown here is derived from an EMBL/GenBank/DDBJ whole genome shotgun (WGS) entry which is preliminary data.</text>
</comment>
<feature type="domain" description="Nuclear receptor coactivator 4 N-terminal" evidence="2">
    <location>
        <begin position="216"/>
        <end position="333"/>
    </location>
</feature>
<dbReference type="OrthoDB" id="6334544at2759"/>
<feature type="compositionally biased region" description="Polar residues" evidence="1">
    <location>
        <begin position="455"/>
        <end position="468"/>
    </location>
</feature>
<evidence type="ECO:0000259" key="2">
    <source>
        <dbReference type="Pfam" id="PF12489"/>
    </source>
</evidence>
<sequence>MNPDSLRGIVLNKMELDKDFCIHDSDPLSKCLQAKKELETAISAVLKAEQQVKENAREVKSQVHSCISRHLECIRSREVWLLEQVDIIQQLKEEALQQQAQQLYWLLGQFNCLIHQLEKPHSNDLVNQISVCLERMGSLALKPEESSNLYFEADVPSLRQTITTFGSIKTLNSIDEKQVPLTSVPCTYVSQNPWLLYNCFVPAAEQQPVSGLQNSPFSEWLQDNKPTKVSLSFTPYIPSKCREDWLLKNQITEDKEDLSKFRFNMEKIWGQLGELNNWLLESQQKEEKSCVCAADSNSSFSREKVENVDLDIQDQEEMDISDWLITPAEKDDLVDVADKWRAVFKSFEEEYNVSDWLQKVESCSNCCGGQAPALEIENLGNLKCLNEHIGGKKNSSNMNMWLLQSSQPVFRTQDVCKANEQCATFADCVCDESCEKEALRSWLLKKEGKDKNGVPQKQEQSLKNQQCDQQKSSINMWLHPCRKEGKNVNHTEKIEESDDTFRHLKSLLETPLTAWIAKSSQTEEKDKIENKSQLKSLPVENLSPFHLPLNAGSWVLPSKNTDNSENLHQSAGEDKWLLRKKAHDFYGNPSVCDLFACIKLAADKEQWLSRSPIQGHYTEKMTLPHLNL</sequence>